<name>A0A346CLA9_PROST</name>
<reference evidence="1" key="1">
    <citation type="submission" date="2018-06" db="EMBL/GenBank/DDBJ databases">
        <title>Development of a Molecular Serotyping Scheme and a Multiplexed Luminex-Based Array for Providencia.</title>
        <authorList>
            <person name="Du Y."/>
            <person name="Liu B."/>
        </authorList>
    </citation>
    <scope>NUCLEOTIDE SEQUENCE</scope>
</reference>
<sequence length="320" mass="37310">MNIFFANSALQILLLDLILTEEKINNGLLILKKNKHDMNQFNSCIKKLKKNRSIKVIKSPDNIIVFYLLSFITIFFKKIILGDIKSVYYQLAIRFINKKKVIFYDDGFSSILILNLLKENKNISILNGMQNASYLKKILFSIFFIKYKNIKINRFMFYSIFPEKSIGNIKKISLNENIITDVRKNNSIFLGGKYVDIKILSFNDYCDAINKAQKISNEKLVYIPHRSESPEFLKKLKLNIPTLDINIIESPIEAYLIQHKWLPNNVFSIYSTALFTVGNLLPSSKVYFKKININLIPSHYQDSITSLYNFLNSSNRYISY</sequence>
<dbReference type="EMBL" id="MH444263">
    <property type="protein sequence ID" value="AXL96383.1"/>
    <property type="molecule type" value="Genomic_DNA"/>
</dbReference>
<dbReference type="GO" id="GO:0016740">
    <property type="term" value="F:transferase activity"/>
    <property type="evidence" value="ECO:0007669"/>
    <property type="project" value="UniProtKB-KW"/>
</dbReference>
<gene>
    <name evidence="1" type="primary">gt2</name>
</gene>
<accession>A0A346CLA9</accession>
<dbReference type="AlphaFoldDB" id="A0A346CLA9"/>
<dbReference type="RefSeq" id="WP_154639966.1">
    <property type="nucleotide sequence ID" value="NZ_JAPKIT010000046.1"/>
</dbReference>
<protein>
    <submittedName>
        <fullName evidence="1">Putative glycosyltransferase</fullName>
    </submittedName>
</protein>
<organism evidence="1">
    <name type="scientific">Providencia stuartii</name>
    <dbReference type="NCBI Taxonomy" id="588"/>
    <lineage>
        <taxon>Bacteria</taxon>
        <taxon>Pseudomonadati</taxon>
        <taxon>Pseudomonadota</taxon>
        <taxon>Gammaproteobacteria</taxon>
        <taxon>Enterobacterales</taxon>
        <taxon>Morganellaceae</taxon>
        <taxon>Providencia</taxon>
    </lineage>
</organism>
<proteinExistence type="predicted"/>
<keyword evidence="1" id="KW-0808">Transferase</keyword>
<evidence type="ECO:0000313" key="1">
    <source>
        <dbReference type="EMBL" id="AXL96383.1"/>
    </source>
</evidence>